<evidence type="ECO:0000256" key="1">
    <source>
        <dbReference type="ARBA" id="ARBA00004127"/>
    </source>
</evidence>
<feature type="transmembrane region" description="Helical" evidence="3">
    <location>
        <begin position="37"/>
        <end position="57"/>
    </location>
</feature>
<name>A0A8H7ZSB8_9FUNG</name>
<dbReference type="OrthoDB" id="19859at2759"/>
<reference evidence="4 5" key="1">
    <citation type="journal article" name="Sci. Rep.">
        <title>Genome-scale phylogenetic analyses confirm Olpidium as the closest living zoosporic fungus to the non-flagellated, terrestrial fungi.</title>
        <authorList>
            <person name="Chang Y."/>
            <person name="Rochon D."/>
            <person name="Sekimoto S."/>
            <person name="Wang Y."/>
            <person name="Chovatia M."/>
            <person name="Sandor L."/>
            <person name="Salamov A."/>
            <person name="Grigoriev I.V."/>
            <person name="Stajich J.E."/>
            <person name="Spatafora J.W."/>
        </authorList>
    </citation>
    <scope>NUCLEOTIDE SEQUENCE [LARGE SCALE GENOMIC DNA]</scope>
    <source>
        <strain evidence="4">S191</strain>
    </source>
</reference>
<feature type="region of interest" description="Disordered" evidence="2">
    <location>
        <begin position="75"/>
        <end position="190"/>
    </location>
</feature>
<dbReference type="PANTHER" id="PTHR16133">
    <property type="entry name" value="SOLUTE CARRIER FAMILY 39 ZINC TRANSPORTER , MEMBER 9-RELATED"/>
    <property type="match status" value="1"/>
</dbReference>
<feature type="compositionally biased region" description="Gly residues" evidence="2">
    <location>
        <begin position="98"/>
        <end position="116"/>
    </location>
</feature>
<protein>
    <recommendedName>
        <fullName evidence="6">Zinc/iron permease</fullName>
    </recommendedName>
</protein>
<evidence type="ECO:0008006" key="6">
    <source>
        <dbReference type="Google" id="ProtNLM"/>
    </source>
</evidence>
<dbReference type="GO" id="GO:0006829">
    <property type="term" value="P:zinc ion transport"/>
    <property type="evidence" value="ECO:0007669"/>
    <property type="project" value="InterPro"/>
</dbReference>
<feature type="compositionally biased region" description="Gly residues" evidence="2">
    <location>
        <begin position="173"/>
        <end position="182"/>
    </location>
</feature>
<keyword evidence="3" id="KW-0812">Transmembrane</keyword>
<keyword evidence="3" id="KW-0472">Membrane</keyword>
<dbReference type="Proteomes" id="UP000673691">
    <property type="component" value="Unassembled WGS sequence"/>
</dbReference>
<dbReference type="AlphaFoldDB" id="A0A8H7ZSB8"/>
<feature type="non-terminal residue" evidence="4">
    <location>
        <position position="305"/>
    </location>
</feature>
<organism evidence="4 5">
    <name type="scientific">Olpidium bornovanus</name>
    <dbReference type="NCBI Taxonomy" id="278681"/>
    <lineage>
        <taxon>Eukaryota</taxon>
        <taxon>Fungi</taxon>
        <taxon>Fungi incertae sedis</taxon>
        <taxon>Olpidiomycota</taxon>
        <taxon>Olpidiomycotina</taxon>
        <taxon>Olpidiomycetes</taxon>
        <taxon>Olpidiales</taxon>
        <taxon>Olpidiaceae</taxon>
        <taxon>Olpidium</taxon>
    </lineage>
</organism>
<proteinExistence type="predicted"/>
<accession>A0A8H7ZSB8</accession>
<evidence type="ECO:0000313" key="4">
    <source>
        <dbReference type="EMBL" id="KAG5458713.1"/>
    </source>
</evidence>
<gene>
    <name evidence="4" type="ORF">BJ554DRAFT_1012</name>
</gene>
<dbReference type="PANTHER" id="PTHR16133:SF0">
    <property type="entry name" value="ZINC_IRON REGULATED TRANSPORTER-RELATED PROTEIN 102B, ISOFORM E"/>
    <property type="match status" value="1"/>
</dbReference>
<evidence type="ECO:0000256" key="2">
    <source>
        <dbReference type="SAM" id="MobiDB-lite"/>
    </source>
</evidence>
<sequence>MASDSSIWLVVLSFSMLIGSFLAGIVPLGFHLSETRLHVATTFGAGLLVGTALGIIVPEGVETLYAAYQEPGEAAAGPAASESAAAERRAEQRAAAALGGGGEPGGGGGGGGGGVLGFSPRSAPASGGGNARGDEGDVDVDAPPPVDFRSDARPPAPDPQGRRRRQQDRRPVAGGGEGGGGGVHHHDRHDSPHWLVGGALTAGFAFMLVVERFGHAHGRRSPPPGAARHQVDLADFTAIPMADFADEGGAMLLPARPASQQSGGRAAATIGMIIHAAADGVALGAASSAKESNLQAIVFFAVMLH</sequence>
<evidence type="ECO:0000313" key="5">
    <source>
        <dbReference type="Proteomes" id="UP000673691"/>
    </source>
</evidence>
<feature type="compositionally biased region" description="Low complexity" evidence="2">
    <location>
        <begin position="75"/>
        <end position="84"/>
    </location>
</feature>
<keyword evidence="5" id="KW-1185">Reference proteome</keyword>
<dbReference type="InterPro" id="IPR045891">
    <property type="entry name" value="ZIP9"/>
</dbReference>
<feature type="transmembrane region" description="Helical" evidence="3">
    <location>
        <begin position="6"/>
        <end position="30"/>
    </location>
</feature>
<evidence type="ECO:0000256" key="3">
    <source>
        <dbReference type="SAM" id="Phobius"/>
    </source>
</evidence>
<dbReference type="GO" id="GO:0046873">
    <property type="term" value="F:metal ion transmembrane transporter activity"/>
    <property type="evidence" value="ECO:0007669"/>
    <property type="project" value="InterPro"/>
</dbReference>
<comment type="subcellular location">
    <subcellularLocation>
        <location evidence="1">Endomembrane system</location>
        <topology evidence="1">Multi-pass membrane protein</topology>
    </subcellularLocation>
</comment>
<keyword evidence="3" id="KW-1133">Transmembrane helix</keyword>
<dbReference type="EMBL" id="JAEFCI010008040">
    <property type="protein sequence ID" value="KAG5458713.1"/>
    <property type="molecule type" value="Genomic_DNA"/>
</dbReference>
<dbReference type="GO" id="GO:0012505">
    <property type="term" value="C:endomembrane system"/>
    <property type="evidence" value="ECO:0007669"/>
    <property type="project" value="UniProtKB-SubCell"/>
</dbReference>
<comment type="caution">
    <text evidence="4">The sequence shown here is derived from an EMBL/GenBank/DDBJ whole genome shotgun (WGS) entry which is preliminary data.</text>
</comment>